<dbReference type="KEGG" id="slw:BRW62_11280"/>
<dbReference type="FunFam" id="1.20.1270.50:FF:000004">
    <property type="entry name" value="alpha-mannosidase 2C1 isoform X1"/>
    <property type="match status" value="1"/>
</dbReference>
<dbReference type="GO" id="GO:0009313">
    <property type="term" value="P:oligosaccharide catabolic process"/>
    <property type="evidence" value="ECO:0007669"/>
    <property type="project" value="TreeGrafter"/>
</dbReference>
<dbReference type="GO" id="GO:0030246">
    <property type="term" value="F:carbohydrate binding"/>
    <property type="evidence" value="ECO:0007669"/>
    <property type="project" value="InterPro"/>
</dbReference>
<dbReference type="InterPro" id="IPR037094">
    <property type="entry name" value="Glyco_hydro_38_cen_sf"/>
</dbReference>
<dbReference type="SUPFAM" id="SSF88688">
    <property type="entry name" value="Families 57/38 glycoside transferase middle domain"/>
    <property type="match status" value="1"/>
</dbReference>
<dbReference type="InterPro" id="IPR027291">
    <property type="entry name" value="Glyco_hydro_38_N_sf"/>
</dbReference>
<evidence type="ECO:0000313" key="7">
    <source>
        <dbReference type="Proteomes" id="UP000231057"/>
    </source>
</evidence>
<dbReference type="Gene3D" id="3.20.110.10">
    <property type="entry name" value="Glycoside hydrolase 38, N terminal domain"/>
    <property type="match status" value="1"/>
</dbReference>
<evidence type="ECO:0000256" key="3">
    <source>
        <dbReference type="ARBA" id="ARBA00022801"/>
    </source>
</evidence>
<keyword evidence="2" id="KW-0479">Metal-binding</keyword>
<sequence length="1022" mass="114586">MILSELLKKSRQFLCQLATIDLQRQWCAVAPHAHPLPAEGLPYPCNAKGHLAWDKGGHPLWLGQRITVPTAVQGYAVAGLTLRLALTWWADRATVYVNGQAVHHGDLFDHSVRLCLDVAVTPGQTWDVVVELVSPHHDEGALVRSQLLWESPEGVDPGFVAAELEILETFAEHVEANALAPLLSKLLETGGDRLDPLLHHLHDRLQDCAEPLRQFQMHLCGHAHLDLAWLWPISETWSVAQATFASVLALKKNYPELTFTHSTPALYAHLEHHAPALFRAIQTAVAQGWWDVAAGLWVEPELNLISGESIVRQLLYGQHYLQQAFGEVSPIAWLPDTFGFPARLPSFLTEAGIRYFVTQKLRWNDTTRFPYGWFQWQDAAGARLPSLMSAPIGEGVDPVKMAAYAQEWFQQTGSRRSLWLPGVGDHGGGPTADMAEIVRRWQRLGGIGPQWQWTPVRSYLDQLMAETPPQAIWCDELYLEFHRGCYTSHGDQKAAHDRAQRQLQQAELWSTLAAIATATPYPQTTLKALWQQLLFNQFHDILPGSSIPEVYAEVNPTWQTLIDSTQNLLSQAQAAILTAIADGSPPETGAIPVVIFNGLNGDRAGVIHLNLADLPTAVPSWRVYCPRGDYDLPAQLNLPQQCLSFWAQDIPSVGYHLLWVCPRSQPDGLPTPPLGYVLENDYLHVEIDPTTGEITNLYDKLNHRPCLGGPGNQLRFFRDQGQYWDAWNIDPNYAQHPLTGATLESIEWVCWHQLEQRLRVTWRFQSSRIQQEYVLQYQTPWLRIDTSLDWHEAHILLKAAFPLAISAPTITCETPGGITERPTLPNRDLDPHAQAKWEVPFLTWVDLSTPEYGLSLLSDCKHGVDAQPQQLQLTLLRSPTWPDPHSDRGEHHFSYGLFPHSQSWQKARVPDQAAAFNHPLTAAIAPLSTSGSLPSHGSLLAWSDPNLHLMALKQAEDARGWILRVADAYGDGGTFTLQPSLLPWYPTEQHNFLEAPPQSLPWPTRLKPWQFLTLRLGMAAKG</sequence>
<dbReference type="Gene3D" id="2.70.98.30">
    <property type="entry name" value="Golgi alpha-mannosidase II, domain 4"/>
    <property type="match status" value="1"/>
</dbReference>
<dbReference type="InterPro" id="IPR000602">
    <property type="entry name" value="Glyco_hydro_38_N"/>
</dbReference>
<reference evidence="6 7" key="1">
    <citation type="submission" date="2016-11" db="EMBL/GenBank/DDBJ databases">
        <title>Complete genome sequence of thermophilic cyanobacteria strain Synechococcus sp. PCC6715.</title>
        <authorList>
            <person name="Tang J."/>
            <person name="Daroch M."/>
            <person name="Liang Y."/>
            <person name="Jiang D."/>
            <person name="Shah M."/>
        </authorList>
    </citation>
    <scope>NUCLEOTIDE SEQUENCE [LARGE SCALE GENOMIC DNA]</scope>
    <source>
        <strain evidence="6 7">PCC 6715</strain>
    </source>
</reference>
<dbReference type="RefSeq" id="WP_099799558.1">
    <property type="nucleotide sequence ID" value="NZ_CP018092.1"/>
</dbReference>
<dbReference type="PANTHER" id="PTHR46017">
    <property type="entry name" value="ALPHA-MANNOSIDASE 2C1"/>
    <property type="match status" value="1"/>
</dbReference>
<dbReference type="SUPFAM" id="SSF88713">
    <property type="entry name" value="Glycoside hydrolase/deacetylase"/>
    <property type="match status" value="1"/>
</dbReference>
<name>A0A2D2Q3W7_PARLV</name>
<dbReference type="Proteomes" id="UP000231057">
    <property type="component" value="Chromosome"/>
</dbReference>
<dbReference type="AlphaFoldDB" id="A0A2D2Q3W7"/>
<dbReference type="CDD" id="cd10789">
    <property type="entry name" value="GH38N_AMII_ER_cytosolic"/>
    <property type="match status" value="1"/>
</dbReference>
<dbReference type="GO" id="GO:0004559">
    <property type="term" value="F:alpha-mannosidase activity"/>
    <property type="evidence" value="ECO:0007669"/>
    <property type="project" value="InterPro"/>
</dbReference>
<evidence type="ECO:0000259" key="5">
    <source>
        <dbReference type="SMART" id="SM00872"/>
    </source>
</evidence>
<keyword evidence="4" id="KW-0326">Glycosidase</keyword>
<evidence type="ECO:0000256" key="4">
    <source>
        <dbReference type="ARBA" id="ARBA00023295"/>
    </source>
</evidence>
<gene>
    <name evidence="6" type="ORF">BRW62_11280</name>
</gene>
<comment type="similarity">
    <text evidence="1">Belongs to the glycosyl hydrolase 38 family.</text>
</comment>
<keyword evidence="3" id="KW-0378">Hydrolase</keyword>
<reference evidence="7" key="2">
    <citation type="journal article" date="2022" name="Front. Microbiol.">
        <title>Comparative Genomic Analysis Revealed Distinct Molecular Components and Organization of CO2-Concentrating Mechanism in Thermophilic Cyanobacteria.</title>
        <authorList>
            <person name="Tang J."/>
            <person name="Zhou H."/>
            <person name="Yao D."/>
            <person name="Riaz S."/>
            <person name="You D."/>
            <person name="Klepacz-Smolka A."/>
            <person name="Daroch M."/>
        </authorList>
    </citation>
    <scope>NUCLEOTIDE SEQUENCE [LARGE SCALE GENOMIC DNA]</scope>
    <source>
        <strain evidence="7">PCC 6715</strain>
    </source>
</reference>
<keyword evidence="7" id="KW-1185">Reference proteome</keyword>
<dbReference type="InterPro" id="IPR011013">
    <property type="entry name" value="Gal_mutarotase_sf_dom"/>
</dbReference>
<dbReference type="Pfam" id="PF07748">
    <property type="entry name" value="Glyco_hydro_38C"/>
    <property type="match status" value="1"/>
</dbReference>
<proteinExistence type="inferred from homology"/>
<feature type="domain" description="Glycoside hydrolase family 38 central" evidence="5">
    <location>
        <begin position="480"/>
        <end position="558"/>
    </location>
</feature>
<accession>A0A2D2Q3W7</accession>
<evidence type="ECO:0000256" key="1">
    <source>
        <dbReference type="ARBA" id="ARBA00009792"/>
    </source>
</evidence>
<organism evidence="6 7">
    <name type="scientific">Parathermosynechococcus lividus PCC 6715</name>
    <dbReference type="NCBI Taxonomy" id="1917166"/>
    <lineage>
        <taxon>Bacteria</taxon>
        <taxon>Bacillati</taxon>
        <taxon>Cyanobacteriota</taxon>
        <taxon>Cyanophyceae</taxon>
        <taxon>Acaryochloridales</taxon>
        <taxon>Thermosynechococcaceae</taxon>
        <taxon>Parathermosynechococcus</taxon>
    </lineage>
</organism>
<dbReference type="InterPro" id="IPR011330">
    <property type="entry name" value="Glyco_hydro/deAcase_b/a-brl"/>
</dbReference>
<dbReference type="InterPro" id="IPR028995">
    <property type="entry name" value="Glyco_hydro_57/38_cen_sf"/>
</dbReference>
<dbReference type="InterPro" id="IPR015341">
    <property type="entry name" value="Glyco_hydro_38_cen"/>
</dbReference>
<dbReference type="SMART" id="SM00872">
    <property type="entry name" value="Alpha-mann_mid"/>
    <property type="match status" value="1"/>
</dbReference>
<dbReference type="SUPFAM" id="SSF74650">
    <property type="entry name" value="Galactose mutarotase-like"/>
    <property type="match status" value="1"/>
</dbReference>
<dbReference type="EMBL" id="CP018092">
    <property type="protein sequence ID" value="ATS19221.1"/>
    <property type="molecule type" value="Genomic_DNA"/>
</dbReference>
<protein>
    <recommendedName>
        <fullName evidence="5">Glycoside hydrolase family 38 central domain-containing protein</fullName>
    </recommendedName>
</protein>
<dbReference type="InterPro" id="IPR041147">
    <property type="entry name" value="GH38_C"/>
</dbReference>
<dbReference type="Pfam" id="PF01074">
    <property type="entry name" value="Glyco_hydro_38N"/>
    <property type="match status" value="1"/>
</dbReference>
<evidence type="ECO:0000313" key="6">
    <source>
        <dbReference type="EMBL" id="ATS19221.1"/>
    </source>
</evidence>
<evidence type="ECO:0000256" key="2">
    <source>
        <dbReference type="ARBA" id="ARBA00022723"/>
    </source>
</evidence>
<dbReference type="GO" id="GO:0006013">
    <property type="term" value="P:mannose metabolic process"/>
    <property type="evidence" value="ECO:0007669"/>
    <property type="project" value="InterPro"/>
</dbReference>
<dbReference type="PANTHER" id="PTHR46017:SF1">
    <property type="entry name" value="ALPHA-MANNOSIDASE 2C1"/>
    <property type="match status" value="1"/>
</dbReference>
<dbReference type="InterPro" id="IPR011682">
    <property type="entry name" value="Glyco_hydro_38_C"/>
</dbReference>
<dbReference type="OrthoDB" id="9772207at2"/>
<dbReference type="Pfam" id="PF09261">
    <property type="entry name" value="Alpha-mann_mid"/>
    <property type="match status" value="1"/>
</dbReference>
<dbReference type="GO" id="GO:0046872">
    <property type="term" value="F:metal ion binding"/>
    <property type="evidence" value="ECO:0007669"/>
    <property type="project" value="UniProtKB-KW"/>
</dbReference>
<dbReference type="Gene3D" id="1.20.1270.50">
    <property type="entry name" value="Glycoside hydrolase family 38, central domain"/>
    <property type="match status" value="1"/>
</dbReference>
<dbReference type="Pfam" id="PF17677">
    <property type="entry name" value="Glyco_hydro38C2"/>
    <property type="match status" value="1"/>
</dbReference>